<keyword evidence="4" id="KW-1185">Reference proteome</keyword>
<dbReference type="PROSITE" id="PS50097">
    <property type="entry name" value="BTB"/>
    <property type="match status" value="1"/>
</dbReference>
<dbReference type="InterPro" id="IPR011333">
    <property type="entry name" value="SKP1/BTB/POZ_sf"/>
</dbReference>
<dbReference type="PROSITE" id="PS51886">
    <property type="entry name" value="TLDC"/>
    <property type="match status" value="1"/>
</dbReference>
<dbReference type="InterPro" id="IPR052407">
    <property type="entry name" value="BTB_POZ_domain_cont_9"/>
</dbReference>
<feature type="domain" description="BTB" evidence="1">
    <location>
        <begin position="23"/>
        <end position="95"/>
    </location>
</feature>
<dbReference type="InterPro" id="IPR006571">
    <property type="entry name" value="TLDc_dom"/>
</dbReference>
<accession>A0A015ID57</accession>
<dbReference type="HOGENOM" id="CLU_021542_0_2_1"/>
<dbReference type="InterPro" id="IPR011705">
    <property type="entry name" value="BACK"/>
</dbReference>
<dbReference type="Pfam" id="PF07707">
    <property type="entry name" value="BACK"/>
    <property type="match status" value="1"/>
</dbReference>
<dbReference type="EMBL" id="JEMT01029570">
    <property type="protein sequence ID" value="EXX51835.1"/>
    <property type="molecule type" value="Genomic_DNA"/>
</dbReference>
<dbReference type="SUPFAM" id="SSF54695">
    <property type="entry name" value="POZ domain"/>
    <property type="match status" value="1"/>
</dbReference>
<evidence type="ECO:0008006" key="5">
    <source>
        <dbReference type="Google" id="ProtNLM"/>
    </source>
</evidence>
<proteinExistence type="predicted"/>
<feature type="domain" description="TLDc" evidence="2">
    <location>
        <begin position="298"/>
        <end position="483"/>
    </location>
</feature>
<reference evidence="3 4" key="1">
    <citation type="submission" date="2014-02" db="EMBL/GenBank/DDBJ databases">
        <title>Single nucleus genome sequencing reveals high similarity among nuclei of an endomycorrhizal fungus.</title>
        <authorList>
            <person name="Lin K."/>
            <person name="Geurts R."/>
            <person name="Zhang Z."/>
            <person name="Limpens E."/>
            <person name="Saunders D.G."/>
            <person name="Mu D."/>
            <person name="Pang E."/>
            <person name="Cao H."/>
            <person name="Cha H."/>
            <person name="Lin T."/>
            <person name="Zhou Q."/>
            <person name="Shang Y."/>
            <person name="Li Y."/>
            <person name="Ivanov S."/>
            <person name="Sharma T."/>
            <person name="Velzen R.V."/>
            <person name="Ruijter N.D."/>
            <person name="Aanen D.K."/>
            <person name="Win J."/>
            <person name="Kamoun S."/>
            <person name="Bisseling T."/>
            <person name="Huang S."/>
        </authorList>
    </citation>
    <scope>NUCLEOTIDE SEQUENCE [LARGE SCALE GENOMIC DNA]</scope>
    <source>
        <strain evidence="4">DAOM197198w</strain>
    </source>
</reference>
<dbReference type="InterPro" id="IPR000210">
    <property type="entry name" value="BTB/POZ_dom"/>
</dbReference>
<protein>
    <recommendedName>
        <fullName evidence="5">Serine-enriched protein</fullName>
    </recommendedName>
</protein>
<dbReference type="GO" id="GO:0005737">
    <property type="term" value="C:cytoplasm"/>
    <property type="evidence" value="ECO:0007669"/>
    <property type="project" value="TreeGrafter"/>
</dbReference>
<dbReference type="CDD" id="cd18186">
    <property type="entry name" value="BTB_POZ_ZBTB_KLHL-like"/>
    <property type="match status" value="1"/>
</dbReference>
<evidence type="ECO:0000259" key="2">
    <source>
        <dbReference type="PROSITE" id="PS51886"/>
    </source>
</evidence>
<dbReference type="Pfam" id="PF00651">
    <property type="entry name" value="BTB"/>
    <property type="match status" value="1"/>
</dbReference>
<name>A0A015ID57_RHIIW</name>
<dbReference type="PANTHER" id="PTHR46306">
    <property type="entry name" value="BTB/POZ DOMAIN-CONTAINING PROTEIN 9"/>
    <property type="match status" value="1"/>
</dbReference>
<evidence type="ECO:0000313" key="4">
    <source>
        <dbReference type="Proteomes" id="UP000022910"/>
    </source>
</evidence>
<dbReference type="Gene3D" id="1.25.40.420">
    <property type="match status" value="1"/>
</dbReference>
<gene>
    <name evidence="3" type="ORF">RirG_258330</name>
</gene>
<comment type="caution">
    <text evidence="3">The sequence shown here is derived from an EMBL/GenBank/DDBJ whole genome shotgun (WGS) entry which is preliminary data.</text>
</comment>
<organism evidence="3 4">
    <name type="scientific">Rhizophagus irregularis (strain DAOM 197198w)</name>
    <name type="common">Glomus intraradices</name>
    <dbReference type="NCBI Taxonomy" id="1432141"/>
    <lineage>
        <taxon>Eukaryota</taxon>
        <taxon>Fungi</taxon>
        <taxon>Fungi incertae sedis</taxon>
        <taxon>Mucoromycota</taxon>
        <taxon>Glomeromycotina</taxon>
        <taxon>Glomeromycetes</taxon>
        <taxon>Glomerales</taxon>
        <taxon>Glomeraceae</taxon>
        <taxon>Rhizophagus</taxon>
    </lineage>
</organism>
<dbReference type="Proteomes" id="UP000022910">
    <property type="component" value="Unassembled WGS sequence"/>
</dbReference>
<evidence type="ECO:0000259" key="1">
    <source>
        <dbReference type="PROSITE" id="PS50097"/>
    </source>
</evidence>
<dbReference type="SMART" id="SM00875">
    <property type="entry name" value="BACK"/>
    <property type="match status" value="1"/>
</dbReference>
<evidence type="ECO:0000313" key="3">
    <source>
        <dbReference type="EMBL" id="EXX51835.1"/>
    </source>
</evidence>
<dbReference type="Pfam" id="PF07534">
    <property type="entry name" value="TLD"/>
    <property type="match status" value="1"/>
</dbReference>
<dbReference type="SMART" id="SM00225">
    <property type="entry name" value="BTB"/>
    <property type="match status" value="1"/>
</dbReference>
<dbReference type="Gene3D" id="3.30.710.10">
    <property type="entry name" value="Potassium Channel Kv1.1, Chain A"/>
    <property type="match status" value="1"/>
</dbReference>
<dbReference type="PANTHER" id="PTHR46306:SF1">
    <property type="entry name" value="BTB_POZ DOMAIN-CONTAINING PROTEIN 9"/>
    <property type="match status" value="1"/>
</dbReference>
<dbReference type="AlphaFoldDB" id="A0A015ID57"/>
<sequence length="485" mass="57120">MSIQFFSKLSQNYIEILEDNEYYDITIEVGKDPNVKIFRAHMIILCHRSSFLRRILTSNKKNNDVLAHIKLSNISPETFQIILRYLYGGIFSLNKQDNLNIIKILIAADELLLHELVDYLQKYLIENKIEWMEQHFELIHRTSFQSNNLSELQQFCTDFMAKSPEKIFKSLDFTSLPEKSLISLIKRDDLQMKEIEVWKHVLKWGLAQNQTFISDPDTWTDENFKMMENTLQNCLPLVRFFSLSSKEFLHKVSPYKKLLNHQLYKDLLNSYMDPDIEPNYSNISLPRNLKISDDIESNIVNLNITSTISRWIDKVDCNSKFSYVRELYLPYKFELLLRGSRDGFSPKKFHGLCDDKPNTITFIKVKGTDEILGGYNPSIWKNCDGCGRPGWGQSYYSFIFSYKNKDVINDLILSRIKNIDKALCYYRYHGPTFGGSDLKLYCSAYGNEHPFDSNVCKQTDYEKRIRDTEDKFYIEDYEVFQITKK</sequence>